<feature type="compositionally biased region" description="Polar residues" evidence="1">
    <location>
        <begin position="232"/>
        <end position="247"/>
    </location>
</feature>
<dbReference type="EMBL" id="JBFXLU010000098">
    <property type="protein sequence ID" value="KAL2842539.1"/>
    <property type="molecule type" value="Genomic_DNA"/>
</dbReference>
<keyword evidence="4" id="KW-1185">Reference proteome</keyword>
<evidence type="ECO:0000256" key="2">
    <source>
        <dbReference type="SAM" id="SignalP"/>
    </source>
</evidence>
<organism evidence="3 4">
    <name type="scientific">Aspergillus pseudoustus</name>
    <dbReference type="NCBI Taxonomy" id="1810923"/>
    <lineage>
        <taxon>Eukaryota</taxon>
        <taxon>Fungi</taxon>
        <taxon>Dikarya</taxon>
        <taxon>Ascomycota</taxon>
        <taxon>Pezizomycotina</taxon>
        <taxon>Eurotiomycetes</taxon>
        <taxon>Eurotiomycetidae</taxon>
        <taxon>Eurotiales</taxon>
        <taxon>Aspergillaceae</taxon>
        <taxon>Aspergillus</taxon>
        <taxon>Aspergillus subgen. Nidulantes</taxon>
    </lineage>
</organism>
<keyword evidence="2" id="KW-0732">Signal</keyword>
<sequence length="347" mass="35527">MVSRLANLSALAALCASTAGAATADAITASSEGCVDSSSMKTCVTNAEGALGECGQDAQGDIQLQGCILTYDMTLLGCYIESCWNKVYSCEYQLVVVDILSQQYPPPEDPVPFWPAPDNAPGGCVCNFGTIWDNLSSSLNQLTSTCNEYMSSVSSLQSCQCCAWSSGLSAFYGACPGYDLSNYGLAAIASTAATTLSMSGTCSDLTSSVCKGKFGIESQDNGVYPDPANLSDPGSKSLTTTQGSGPLTTFPGGETVIAGTFLNMPYTLTAASYNADNVEETGSSTPTDSSEEDSTTGSSTSSTSTAGADSSDSSSSDSTNHNSAFRYGPLTMGMAGVITLALVVISL</sequence>
<proteinExistence type="predicted"/>
<evidence type="ECO:0000313" key="3">
    <source>
        <dbReference type="EMBL" id="KAL2842539.1"/>
    </source>
</evidence>
<feature type="compositionally biased region" description="Low complexity" evidence="1">
    <location>
        <begin position="295"/>
        <end position="319"/>
    </location>
</feature>
<name>A0ABR4JR82_9EURO</name>
<evidence type="ECO:0000313" key="4">
    <source>
        <dbReference type="Proteomes" id="UP001610446"/>
    </source>
</evidence>
<feature type="region of interest" description="Disordered" evidence="1">
    <location>
        <begin position="221"/>
        <end position="249"/>
    </location>
</feature>
<accession>A0ABR4JR82</accession>
<reference evidence="3 4" key="1">
    <citation type="submission" date="2024-07" db="EMBL/GenBank/DDBJ databases">
        <title>Section-level genome sequencing and comparative genomics of Aspergillus sections Usti and Cavernicolus.</title>
        <authorList>
            <consortium name="Lawrence Berkeley National Laboratory"/>
            <person name="Nybo J.L."/>
            <person name="Vesth T.C."/>
            <person name="Theobald S."/>
            <person name="Frisvad J.C."/>
            <person name="Larsen T.O."/>
            <person name="Kjaerboelling I."/>
            <person name="Rothschild-Mancinelli K."/>
            <person name="Lyhne E.K."/>
            <person name="Kogle M.E."/>
            <person name="Barry K."/>
            <person name="Clum A."/>
            <person name="Na H."/>
            <person name="Ledsgaard L."/>
            <person name="Lin J."/>
            <person name="Lipzen A."/>
            <person name="Kuo A."/>
            <person name="Riley R."/>
            <person name="Mondo S."/>
            <person name="Labutti K."/>
            <person name="Haridas S."/>
            <person name="Pangalinan J."/>
            <person name="Salamov A.A."/>
            <person name="Simmons B.A."/>
            <person name="Magnuson J.K."/>
            <person name="Chen J."/>
            <person name="Drula E."/>
            <person name="Henrissat B."/>
            <person name="Wiebenga A."/>
            <person name="Lubbers R.J."/>
            <person name="Gomes A.C."/>
            <person name="Makela M.R."/>
            <person name="Stajich J."/>
            <person name="Grigoriev I.V."/>
            <person name="Mortensen U.H."/>
            <person name="De Vries R.P."/>
            <person name="Baker S.E."/>
            <person name="Andersen M.R."/>
        </authorList>
    </citation>
    <scope>NUCLEOTIDE SEQUENCE [LARGE SCALE GENOMIC DNA]</scope>
    <source>
        <strain evidence="3 4">CBS 123904</strain>
    </source>
</reference>
<gene>
    <name evidence="3" type="ORF">BJY01DRAFT_249024</name>
</gene>
<evidence type="ECO:0008006" key="5">
    <source>
        <dbReference type="Google" id="ProtNLM"/>
    </source>
</evidence>
<dbReference type="Proteomes" id="UP001610446">
    <property type="component" value="Unassembled WGS sequence"/>
</dbReference>
<evidence type="ECO:0000256" key="1">
    <source>
        <dbReference type="SAM" id="MobiDB-lite"/>
    </source>
</evidence>
<protein>
    <recommendedName>
        <fullName evidence="5">Extracellular membrane protein CFEM domain-containing protein</fullName>
    </recommendedName>
</protein>
<comment type="caution">
    <text evidence="3">The sequence shown here is derived from an EMBL/GenBank/DDBJ whole genome shotgun (WGS) entry which is preliminary data.</text>
</comment>
<feature type="signal peptide" evidence="2">
    <location>
        <begin position="1"/>
        <end position="24"/>
    </location>
</feature>
<feature type="region of interest" description="Disordered" evidence="1">
    <location>
        <begin position="278"/>
        <end position="320"/>
    </location>
</feature>
<feature type="chain" id="PRO_5047404780" description="Extracellular membrane protein CFEM domain-containing protein" evidence="2">
    <location>
        <begin position="25"/>
        <end position="347"/>
    </location>
</feature>